<evidence type="ECO:0000313" key="2">
    <source>
        <dbReference type="Proteomes" id="UP001165064"/>
    </source>
</evidence>
<protein>
    <submittedName>
        <fullName evidence="1">Unnamed protein product</fullName>
    </submittedName>
</protein>
<dbReference type="Proteomes" id="UP001165064">
    <property type="component" value="Unassembled WGS sequence"/>
</dbReference>
<keyword evidence="2" id="KW-1185">Reference proteome</keyword>
<comment type="caution">
    <text evidence="1">The sequence shown here is derived from an EMBL/GenBank/DDBJ whole genome shotgun (WGS) entry which is preliminary data.</text>
</comment>
<dbReference type="EMBL" id="BSXS01006738">
    <property type="protein sequence ID" value="GME86083.1"/>
    <property type="molecule type" value="Genomic_DNA"/>
</dbReference>
<reference evidence="1" key="1">
    <citation type="submission" date="2023-04" db="EMBL/GenBank/DDBJ databases">
        <title>Ambrosiozyma monospora NBRC 10751.</title>
        <authorList>
            <person name="Ichikawa N."/>
            <person name="Sato H."/>
            <person name="Tonouchi N."/>
        </authorList>
    </citation>
    <scope>NUCLEOTIDE SEQUENCE</scope>
    <source>
        <strain evidence="1">NBRC 10751</strain>
    </source>
</reference>
<sequence length="424" mass="46423">MEAASTVIQTPEAPPVQLESYQTPHQIPPFLSSKPVANTTTITKTKSVVSISNLLGGDFAAASPSSNGIDSLGRAGLLMPMNVPSHAILNNTSNYFNNKSTTLPPLRKTIIGGNAVGYQNVIPSPVSSASSIAGPQNNIHTVLNAGLPSAASGGGCLPNFVRDVNVDSRDADVVGSMGSVVGPANLNPINNNNINNVNPLPLVFGAPEYSSMVQRSSEPLNISDFSSFVETDNFLELPDTLRDFMFVNAFNMNSNLDPLPFMHPPKEVLEEYFINVENFTVDDQNRMLEMNPEQELFFLKKYVDEVGGGLDMFDTNKCMVKLIPQKFENCPPLKFAVYALCSRALEARTVNYPEKLTVSYYHESLKQLARSYNKSSDDILIVTTCIILCVFEMMSSDPKKWKKHLEGCILLLKSYNSMVSVLTF</sequence>
<proteinExistence type="predicted"/>
<organism evidence="1 2">
    <name type="scientific">Ambrosiozyma monospora</name>
    <name type="common">Yeast</name>
    <name type="synonym">Endomycopsis monosporus</name>
    <dbReference type="NCBI Taxonomy" id="43982"/>
    <lineage>
        <taxon>Eukaryota</taxon>
        <taxon>Fungi</taxon>
        <taxon>Dikarya</taxon>
        <taxon>Ascomycota</taxon>
        <taxon>Saccharomycotina</taxon>
        <taxon>Pichiomycetes</taxon>
        <taxon>Pichiales</taxon>
        <taxon>Pichiaceae</taxon>
        <taxon>Ambrosiozyma</taxon>
    </lineage>
</organism>
<gene>
    <name evidence="1" type="ORF">Amon02_000785800</name>
</gene>
<accession>A0ACB5TDM3</accession>
<evidence type="ECO:0000313" key="1">
    <source>
        <dbReference type="EMBL" id="GME86083.1"/>
    </source>
</evidence>
<name>A0ACB5TDM3_AMBMO</name>